<organism evidence="2 3">
    <name type="scientific">Leptomonas seymouri</name>
    <dbReference type="NCBI Taxonomy" id="5684"/>
    <lineage>
        <taxon>Eukaryota</taxon>
        <taxon>Discoba</taxon>
        <taxon>Euglenozoa</taxon>
        <taxon>Kinetoplastea</taxon>
        <taxon>Metakinetoplastina</taxon>
        <taxon>Trypanosomatida</taxon>
        <taxon>Trypanosomatidae</taxon>
        <taxon>Leishmaniinae</taxon>
        <taxon>Leptomonas</taxon>
    </lineage>
</organism>
<dbReference type="OrthoDB" id="273572at2759"/>
<dbReference type="VEuPathDB" id="TriTrypDB:Lsey_0056_0190"/>
<proteinExistence type="predicted"/>
<feature type="region of interest" description="Disordered" evidence="1">
    <location>
        <begin position="87"/>
        <end position="109"/>
    </location>
</feature>
<dbReference type="AlphaFoldDB" id="A0A0N1PF83"/>
<protein>
    <submittedName>
        <fullName evidence="2">Uncharacterized protein</fullName>
    </submittedName>
</protein>
<dbReference type="EMBL" id="LJSK01000056">
    <property type="protein sequence ID" value="KPI88280.1"/>
    <property type="molecule type" value="Genomic_DNA"/>
</dbReference>
<comment type="caution">
    <text evidence="2">The sequence shown here is derived from an EMBL/GenBank/DDBJ whole genome shotgun (WGS) entry which is preliminary data.</text>
</comment>
<accession>A0A0N1PF83</accession>
<reference evidence="2 3" key="1">
    <citation type="journal article" date="2015" name="PLoS Pathog.">
        <title>Leptomonas seymouri: Adaptations to the Dixenous Life Cycle Analyzed by Genome Sequencing, Transcriptome Profiling and Co-infection with Leishmania donovani.</title>
        <authorList>
            <person name="Kraeva N."/>
            <person name="Butenko A."/>
            <person name="Hlavacova J."/>
            <person name="Kostygov A."/>
            <person name="Myskova J."/>
            <person name="Grybchuk D."/>
            <person name="Lestinova T."/>
            <person name="Votypka J."/>
            <person name="Volf P."/>
            <person name="Opperdoes F."/>
            <person name="Flegontov P."/>
            <person name="Lukes J."/>
            <person name="Yurchenko V."/>
        </authorList>
    </citation>
    <scope>NUCLEOTIDE SEQUENCE [LARGE SCALE GENOMIC DNA]</scope>
    <source>
        <strain evidence="2 3">ATCC 30220</strain>
    </source>
</reference>
<keyword evidence="3" id="KW-1185">Reference proteome</keyword>
<gene>
    <name evidence="2" type="ORF">ABL78_2642</name>
</gene>
<evidence type="ECO:0000313" key="3">
    <source>
        <dbReference type="Proteomes" id="UP000038009"/>
    </source>
</evidence>
<dbReference type="OMA" id="PRMWDAG"/>
<evidence type="ECO:0000313" key="2">
    <source>
        <dbReference type="EMBL" id="KPI88280.1"/>
    </source>
</evidence>
<sequence>MASMTQHRASSTNANSVNVFFSASYSSDARPSCVAGGSRHRSTTLAAARGVAMMVSAARLQRAARLFLTRRALRRIPVYTLTCASDGDGEEKMEDSDVSGAFAPDPPPAMESRMVSRIRAELYRTERASDIRAVMAKRTLVAALREWIQKCRARKQPEGYEQWGSADGRRLLPHSPHSTGTDIQAENALRTVQSTLRAQYSNRRVGALREEQKRCRAATAIQRAWRRSPLRRVFIRRVHDAHAREVLCRQEAVERRDVLRLHLIFLVRCHQQLYNDPCMWEAGLAIRRLPLYTAEGLFLSDLAGSYITGPMQLLVASAVKSGDSPDPGAESRSPQAAIPTALRFTGPPSITAAAAETCRNGFLDEQQHGRDTDKTDAWWSADELDIDAELRYCQYRLFFSPGDRRLLEEEEEEKKRVLVASLSPLGPADANVTAVGITSQVYENGSLVQVRQQQSPSLCTDDNVPYSKAFAAALAFLRQPPVVDPAIQHAMEQLEAVRNDPAQMLRVLCAHGHLTSELVAPLACYGLHYQCVARGEEDQAVLSSTAVMQLCQALVTGVAANPGEELRRCLVGAVVQRRSRGAGAGAGGGAALPLPLVEYKWRSELSLRRDGVAAHNEDKAVMLTSAPAALQRSGFANPSTRALFDAVELVAPSRGTGSTPDNTTTIRVQNESEGDEAQMEWDHRLAAGAGEISEAWRQLLLSMPTTAPFASPAARPPMNNVNARMHLNEKPVASLVASPDTSPSAPSDRRLVGLCSQLVPSSSATPVLLRDFESAFAASAINQEGAVHSQSALQNAPSATVSTVRASSHCSFSSATAGPADVPVAVRCTSEWWDAVERLLIQERTKWLSLTQNESEQRRSIGILCSLAPEGSPATPTTTTSQVAPSNCSFVSSLS</sequence>
<feature type="compositionally biased region" description="Acidic residues" evidence="1">
    <location>
        <begin position="87"/>
        <end position="97"/>
    </location>
</feature>
<name>A0A0N1PF83_LEPSE</name>
<dbReference type="Proteomes" id="UP000038009">
    <property type="component" value="Unassembled WGS sequence"/>
</dbReference>
<evidence type="ECO:0000256" key="1">
    <source>
        <dbReference type="SAM" id="MobiDB-lite"/>
    </source>
</evidence>